<dbReference type="InterPro" id="IPR036390">
    <property type="entry name" value="WH_DNA-bd_sf"/>
</dbReference>
<dbReference type="FunFam" id="1.10.10.10:FF:000001">
    <property type="entry name" value="LysR family transcriptional regulator"/>
    <property type="match status" value="1"/>
</dbReference>
<dbReference type="InterPro" id="IPR000847">
    <property type="entry name" value="LysR_HTH_N"/>
</dbReference>
<feature type="domain" description="HTH lysR-type" evidence="5">
    <location>
        <begin position="23"/>
        <end position="80"/>
    </location>
</feature>
<dbReference type="AlphaFoldDB" id="A0A7X6HY68"/>
<evidence type="ECO:0000256" key="4">
    <source>
        <dbReference type="ARBA" id="ARBA00023163"/>
    </source>
</evidence>
<dbReference type="Gene3D" id="1.10.10.10">
    <property type="entry name" value="Winged helix-like DNA-binding domain superfamily/Winged helix DNA-binding domain"/>
    <property type="match status" value="1"/>
</dbReference>
<dbReference type="GO" id="GO:0003677">
    <property type="term" value="F:DNA binding"/>
    <property type="evidence" value="ECO:0007669"/>
    <property type="project" value="UniProtKB-KW"/>
</dbReference>
<evidence type="ECO:0000313" key="6">
    <source>
        <dbReference type="EMBL" id="NJQ05085.1"/>
    </source>
</evidence>
<evidence type="ECO:0000313" key="7">
    <source>
        <dbReference type="Proteomes" id="UP000578686"/>
    </source>
</evidence>
<dbReference type="PANTHER" id="PTHR30346">
    <property type="entry name" value="TRANSCRIPTIONAL DUAL REGULATOR HCAR-RELATED"/>
    <property type="match status" value="1"/>
</dbReference>
<dbReference type="PANTHER" id="PTHR30346:SF0">
    <property type="entry name" value="HCA OPERON TRANSCRIPTIONAL ACTIVATOR HCAR"/>
    <property type="match status" value="1"/>
</dbReference>
<evidence type="ECO:0000256" key="3">
    <source>
        <dbReference type="ARBA" id="ARBA00023125"/>
    </source>
</evidence>
<reference evidence="6 7" key="1">
    <citation type="submission" date="2020-03" db="EMBL/GenBank/DDBJ databases">
        <title>Draft genome of Streptomyces sp. ventii, isolated from the Axial Seamount in the Pacific Ocean, and resequencing of the two type strains Streptomyces lonarensis strain NCL 716 and Streptomyces bohaiensis strain 11A07.</title>
        <authorList>
            <person name="Loughran R.M."/>
            <person name="Pfannmuller K.M."/>
            <person name="Wasson B.J."/>
            <person name="Deadmond M.C."/>
            <person name="Paddock B.E."/>
            <person name="Koyack M.J."/>
            <person name="Gallegos D.A."/>
            <person name="Mitchell E.A."/>
            <person name="Ushijima B."/>
            <person name="Saw J.H."/>
            <person name="Mcphail K.L."/>
            <person name="Videau P."/>
        </authorList>
    </citation>
    <scope>NUCLEOTIDE SEQUENCE [LARGE SCALE GENOMIC DNA]</scope>
    <source>
        <strain evidence="6 7">NCL716</strain>
    </source>
</reference>
<dbReference type="GO" id="GO:0032993">
    <property type="term" value="C:protein-DNA complex"/>
    <property type="evidence" value="ECO:0007669"/>
    <property type="project" value="TreeGrafter"/>
</dbReference>
<evidence type="ECO:0000256" key="2">
    <source>
        <dbReference type="ARBA" id="ARBA00023015"/>
    </source>
</evidence>
<proteinExistence type="inferred from homology"/>
<dbReference type="InterPro" id="IPR036388">
    <property type="entry name" value="WH-like_DNA-bd_sf"/>
</dbReference>
<evidence type="ECO:0000259" key="5">
    <source>
        <dbReference type="PROSITE" id="PS50931"/>
    </source>
</evidence>
<keyword evidence="4" id="KW-0804">Transcription</keyword>
<keyword evidence="3" id="KW-0238">DNA-binding</keyword>
<accession>A0A7X6HY68</accession>
<keyword evidence="7" id="KW-1185">Reference proteome</keyword>
<dbReference type="PRINTS" id="PR00039">
    <property type="entry name" value="HTHLYSR"/>
</dbReference>
<name>A0A7X6HY68_9ACTN</name>
<gene>
    <name evidence="6" type="ORF">HCN56_05700</name>
</gene>
<dbReference type="PROSITE" id="PS50931">
    <property type="entry name" value="HTH_LYSR"/>
    <property type="match status" value="1"/>
</dbReference>
<dbReference type="Proteomes" id="UP000578686">
    <property type="component" value="Unassembled WGS sequence"/>
</dbReference>
<sequence length="237" mass="25474">MSITDTVREGTPDRAAERRPADLGLSRLRSFICLAEELHFGRAAQRLHISQPALSQQIARLEKDLATPLLLRTNRAVWLTPAGREFLRGSRAAVRALDETTDATRRRAGSRSPLVLSHVPHGDSAPEAFVAGLGALAGEQLFRAGVRVVRHTREEHLRALREGGAVLGVRPADNGPDPRGLGTADVTLRAAPEEGGAPVVHRLRLSWPEWASPAEVDRLVALARGLARPPLAAAAEG</sequence>
<organism evidence="6 7">
    <name type="scientific">Streptomyces lonarensis</name>
    <dbReference type="NCBI Taxonomy" id="700599"/>
    <lineage>
        <taxon>Bacteria</taxon>
        <taxon>Bacillati</taxon>
        <taxon>Actinomycetota</taxon>
        <taxon>Actinomycetes</taxon>
        <taxon>Kitasatosporales</taxon>
        <taxon>Streptomycetaceae</taxon>
        <taxon>Streptomyces</taxon>
    </lineage>
</organism>
<protein>
    <submittedName>
        <fullName evidence="6">LysR family transcriptional regulator</fullName>
    </submittedName>
</protein>
<dbReference type="Pfam" id="PF00126">
    <property type="entry name" value="HTH_1"/>
    <property type="match status" value="1"/>
</dbReference>
<dbReference type="GO" id="GO:0003700">
    <property type="term" value="F:DNA-binding transcription factor activity"/>
    <property type="evidence" value="ECO:0007669"/>
    <property type="project" value="InterPro"/>
</dbReference>
<comment type="similarity">
    <text evidence="1">Belongs to the LysR transcriptional regulatory family.</text>
</comment>
<keyword evidence="2" id="KW-0805">Transcription regulation</keyword>
<dbReference type="EMBL" id="JAAVJD010000025">
    <property type="protein sequence ID" value="NJQ05085.1"/>
    <property type="molecule type" value="Genomic_DNA"/>
</dbReference>
<comment type="caution">
    <text evidence="6">The sequence shown here is derived from an EMBL/GenBank/DDBJ whole genome shotgun (WGS) entry which is preliminary data.</text>
</comment>
<dbReference type="SUPFAM" id="SSF46785">
    <property type="entry name" value="Winged helix' DNA-binding domain"/>
    <property type="match status" value="1"/>
</dbReference>
<evidence type="ECO:0000256" key="1">
    <source>
        <dbReference type="ARBA" id="ARBA00009437"/>
    </source>
</evidence>
<dbReference type="RefSeq" id="WP_167968377.1">
    <property type="nucleotide sequence ID" value="NZ_BHZG01000097.1"/>
</dbReference>